<feature type="active site" evidence="10">
    <location>
        <position position="16"/>
    </location>
</feature>
<dbReference type="Gene3D" id="3.30.230.10">
    <property type="match status" value="1"/>
</dbReference>
<dbReference type="EC" id="2.7.1.148" evidence="2 10"/>
<dbReference type="GO" id="GO:0050515">
    <property type="term" value="F:4-(cytidine 5'-diphospho)-2-C-methyl-D-erythritol kinase activity"/>
    <property type="evidence" value="ECO:0007669"/>
    <property type="project" value="UniProtKB-UniRule"/>
</dbReference>
<dbReference type="Gene3D" id="3.30.70.890">
    <property type="entry name" value="GHMP kinase, C-terminal domain"/>
    <property type="match status" value="1"/>
</dbReference>
<dbReference type="InterPro" id="IPR006204">
    <property type="entry name" value="GHMP_kinase_N_dom"/>
</dbReference>
<keyword evidence="4 10" id="KW-0808">Transferase</keyword>
<feature type="domain" description="GHMP kinase C-terminal" evidence="12">
    <location>
        <begin position="216"/>
        <end position="293"/>
    </location>
</feature>
<dbReference type="OrthoDB" id="9809438at2"/>
<dbReference type="EMBL" id="CP046908">
    <property type="protein sequence ID" value="QGZ37242.1"/>
    <property type="molecule type" value="Genomic_DNA"/>
</dbReference>
<dbReference type="InterPro" id="IPR036554">
    <property type="entry name" value="GHMP_kinase_C_sf"/>
</dbReference>
<evidence type="ECO:0000256" key="7">
    <source>
        <dbReference type="ARBA" id="ARBA00022840"/>
    </source>
</evidence>
<dbReference type="InterPro" id="IPR013750">
    <property type="entry name" value="GHMP_kinase_C_dom"/>
</dbReference>
<proteinExistence type="inferred from homology"/>
<dbReference type="AlphaFoldDB" id="A0A857CFK5"/>
<evidence type="ECO:0000256" key="8">
    <source>
        <dbReference type="ARBA" id="ARBA00023229"/>
    </source>
</evidence>
<dbReference type="SUPFAM" id="SSF55060">
    <property type="entry name" value="GHMP Kinase, C-terminal domain"/>
    <property type="match status" value="1"/>
</dbReference>
<evidence type="ECO:0000256" key="1">
    <source>
        <dbReference type="ARBA" id="ARBA00009684"/>
    </source>
</evidence>
<evidence type="ECO:0000256" key="4">
    <source>
        <dbReference type="ARBA" id="ARBA00022679"/>
    </source>
</evidence>
<dbReference type="PANTHER" id="PTHR43527:SF2">
    <property type="entry name" value="4-DIPHOSPHOCYTIDYL-2-C-METHYL-D-ERYTHRITOL KINASE, CHLOROPLASTIC"/>
    <property type="match status" value="1"/>
</dbReference>
<feature type="active site" evidence="10">
    <location>
        <position position="157"/>
    </location>
</feature>
<dbReference type="InterPro" id="IPR014721">
    <property type="entry name" value="Ribsml_uS5_D2-typ_fold_subgr"/>
</dbReference>
<feature type="domain" description="GHMP kinase N-terminal" evidence="11">
    <location>
        <begin position="82"/>
        <end position="163"/>
    </location>
</feature>
<organism evidence="13 14">
    <name type="scientific">Stappia indica</name>
    <dbReference type="NCBI Taxonomy" id="538381"/>
    <lineage>
        <taxon>Bacteria</taxon>
        <taxon>Pseudomonadati</taxon>
        <taxon>Pseudomonadota</taxon>
        <taxon>Alphaproteobacteria</taxon>
        <taxon>Hyphomicrobiales</taxon>
        <taxon>Stappiaceae</taxon>
        <taxon>Stappia</taxon>
    </lineage>
</organism>
<dbReference type="InterPro" id="IPR004424">
    <property type="entry name" value="IspE"/>
</dbReference>
<keyword evidence="8 10" id="KW-0414">Isoprene biosynthesis</keyword>
<dbReference type="PANTHER" id="PTHR43527">
    <property type="entry name" value="4-DIPHOSPHOCYTIDYL-2-C-METHYL-D-ERYTHRITOL KINASE, CHLOROPLASTIC"/>
    <property type="match status" value="1"/>
</dbReference>
<dbReference type="NCBIfam" id="NF011202">
    <property type="entry name" value="PRK14608.1"/>
    <property type="match status" value="1"/>
</dbReference>
<evidence type="ECO:0000256" key="10">
    <source>
        <dbReference type="HAMAP-Rule" id="MF_00061"/>
    </source>
</evidence>
<reference evidence="13 14" key="1">
    <citation type="submission" date="2019-12" db="EMBL/GenBank/DDBJ databases">
        <title>The genome of Stappia indica PHM037.</title>
        <authorList>
            <person name="Kacar D."/>
            <person name="Galan B."/>
            <person name="Canedo L."/>
            <person name="Rodriguez P."/>
            <person name="de la Calle F."/>
            <person name="Garcia J.L."/>
        </authorList>
    </citation>
    <scope>NUCLEOTIDE SEQUENCE [LARGE SCALE GENOMIC DNA]</scope>
    <source>
        <strain evidence="13 14">PHM037</strain>
    </source>
</reference>
<dbReference type="Pfam" id="PF08544">
    <property type="entry name" value="GHMP_kinases_C"/>
    <property type="match status" value="1"/>
</dbReference>
<dbReference type="UniPathway" id="UPA00056">
    <property type="reaction ID" value="UER00094"/>
</dbReference>
<dbReference type="KEGG" id="siw:GH266_05490"/>
<dbReference type="InterPro" id="IPR020568">
    <property type="entry name" value="Ribosomal_Su5_D2-typ_SF"/>
</dbReference>
<comment type="similarity">
    <text evidence="1 10">Belongs to the GHMP kinase family. IspE subfamily.</text>
</comment>
<evidence type="ECO:0000313" key="13">
    <source>
        <dbReference type="EMBL" id="QGZ37242.1"/>
    </source>
</evidence>
<evidence type="ECO:0000259" key="11">
    <source>
        <dbReference type="Pfam" id="PF00288"/>
    </source>
</evidence>
<evidence type="ECO:0000256" key="3">
    <source>
        <dbReference type="ARBA" id="ARBA00017473"/>
    </source>
</evidence>
<dbReference type="GO" id="GO:0005524">
    <property type="term" value="F:ATP binding"/>
    <property type="evidence" value="ECO:0007669"/>
    <property type="project" value="UniProtKB-UniRule"/>
</dbReference>
<comment type="function">
    <text evidence="10">Catalyzes the phosphorylation of the position 2 hydroxy group of 4-diphosphocytidyl-2C-methyl-D-erythritol.</text>
</comment>
<evidence type="ECO:0000313" key="14">
    <source>
        <dbReference type="Proteomes" id="UP000435648"/>
    </source>
</evidence>
<dbReference type="GO" id="GO:0019288">
    <property type="term" value="P:isopentenyl diphosphate biosynthetic process, methylerythritol 4-phosphate pathway"/>
    <property type="evidence" value="ECO:0007669"/>
    <property type="project" value="UniProtKB-UniRule"/>
</dbReference>
<keyword evidence="6 10" id="KW-0418">Kinase</keyword>
<keyword evidence="7 10" id="KW-0067">ATP-binding</keyword>
<evidence type="ECO:0000256" key="9">
    <source>
        <dbReference type="ARBA" id="ARBA00032554"/>
    </source>
</evidence>
<keyword evidence="5 10" id="KW-0547">Nucleotide-binding</keyword>
<sequence length="309" mass="31496">MSAGGNAPTPLLARAKINYALHVTGRRDDGYHLLQSLVAFAEFGDLLSAKPAGSGQGTTLALTGPFAGALASDTEDKPQGDNLVLRALAALALALETAPPPLAVTLEKHLPVASGIGGGSADAAAALRLGFAAMTGRAANAGEMARLAEIAGTLGADVPMCLASQPALVSGTGTEVAPFPRFPGHAALLANPGLPVATPQVFAQLERRDNPPLPPLRESDLASFDALVAWIEGTRNDLEPPALRLAPQIAEVLAALRSAPGARLARMSGSGATCFALFAGIDEAEREARRLTALHPGWWIQAAPVAAVA</sequence>
<dbReference type="SUPFAM" id="SSF54211">
    <property type="entry name" value="Ribosomal protein S5 domain 2-like"/>
    <property type="match status" value="1"/>
</dbReference>
<gene>
    <name evidence="10" type="primary">ispE</name>
    <name evidence="13" type="ORF">GH266_05490</name>
</gene>
<dbReference type="Proteomes" id="UP000435648">
    <property type="component" value="Chromosome"/>
</dbReference>
<dbReference type="HAMAP" id="MF_00061">
    <property type="entry name" value="IspE"/>
    <property type="match status" value="1"/>
</dbReference>
<evidence type="ECO:0000256" key="6">
    <source>
        <dbReference type="ARBA" id="ARBA00022777"/>
    </source>
</evidence>
<evidence type="ECO:0000256" key="2">
    <source>
        <dbReference type="ARBA" id="ARBA00012052"/>
    </source>
</evidence>
<dbReference type="Pfam" id="PF00288">
    <property type="entry name" value="GHMP_kinases_N"/>
    <property type="match status" value="1"/>
</dbReference>
<comment type="pathway">
    <text evidence="10">Isoprenoid biosynthesis; isopentenyl diphosphate biosynthesis via DXP pathway; isopentenyl diphosphate from 1-deoxy-D-xylulose 5-phosphate: step 3/6.</text>
</comment>
<name>A0A857CFK5_9HYPH</name>
<evidence type="ECO:0000256" key="5">
    <source>
        <dbReference type="ARBA" id="ARBA00022741"/>
    </source>
</evidence>
<feature type="binding site" evidence="10">
    <location>
        <begin position="111"/>
        <end position="121"/>
    </location>
    <ligand>
        <name>ATP</name>
        <dbReference type="ChEBI" id="CHEBI:30616"/>
    </ligand>
</feature>
<accession>A0A857CFK5</accession>
<dbReference type="GO" id="GO:0016114">
    <property type="term" value="P:terpenoid biosynthetic process"/>
    <property type="evidence" value="ECO:0007669"/>
    <property type="project" value="InterPro"/>
</dbReference>
<dbReference type="PIRSF" id="PIRSF010376">
    <property type="entry name" value="IspE"/>
    <property type="match status" value="1"/>
</dbReference>
<protein>
    <recommendedName>
        <fullName evidence="3 10">4-diphosphocytidyl-2-C-methyl-D-erythritol kinase</fullName>
        <shortName evidence="10">CMK</shortName>
        <ecNumber evidence="2 10">2.7.1.148</ecNumber>
    </recommendedName>
    <alternativeName>
        <fullName evidence="9 10">4-(cytidine-5'-diphospho)-2-C-methyl-D-erythritol kinase</fullName>
    </alternativeName>
</protein>
<evidence type="ECO:0000259" key="12">
    <source>
        <dbReference type="Pfam" id="PF08544"/>
    </source>
</evidence>
<comment type="catalytic activity">
    <reaction evidence="10">
        <text>4-CDP-2-C-methyl-D-erythritol + ATP = 4-CDP-2-C-methyl-D-erythritol 2-phosphate + ADP + H(+)</text>
        <dbReference type="Rhea" id="RHEA:18437"/>
        <dbReference type="ChEBI" id="CHEBI:15378"/>
        <dbReference type="ChEBI" id="CHEBI:30616"/>
        <dbReference type="ChEBI" id="CHEBI:57823"/>
        <dbReference type="ChEBI" id="CHEBI:57919"/>
        <dbReference type="ChEBI" id="CHEBI:456216"/>
        <dbReference type="EC" id="2.7.1.148"/>
    </reaction>
</comment>